<evidence type="ECO:0000256" key="1">
    <source>
        <dbReference type="ARBA" id="ARBA00023015"/>
    </source>
</evidence>
<dbReference type="PROSITE" id="PS01124">
    <property type="entry name" value="HTH_ARAC_FAMILY_2"/>
    <property type="match status" value="1"/>
</dbReference>
<protein>
    <submittedName>
        <fullName evidence="7">Uncharacterized protein</fullName>
    </submittedName>
</protein>
<dbReference type="InterPro" id="IPR050204">
    <property type="entry name" value="AraC_XylS_family_regulators"/>
</dbReference>
<gene>
    <name evidence="7" type="ORF">A6X21_21635</name>
</gene>
<evidence type="ECO:0000256" key="4">
    <source>
        <dbReference type="SAM" id="MobiDB-lite"/>
    </source>
</evidence>
<keyword evidence="1" id="KW-0805">Transcription regulation</keyword>
<dbReference type="CDD" id="cd00093">
    <property type="entry name" value="HTH_XRE"/>
    <property type="match status" value="1"/>
</dbReference>
<dbReference type="PROSITE" id="PS50943">
    <property type="entry name" value="HTH_CROC1"/>
    <property type="match status" value="1"/>
</dbReference>
<organism evidence="7 8">
    <name type="scientific">Planctopirus hydrillae</name>
    <dbReference type="NCBI Taxonomy" id="1841610"/>
    <lineage>
        <taxon>Bacteria</taxon>
        <taxon>Pseudomonadati</taxon>
        <taxon>Planctomycetota</taxon>
        <taxon>Planctomycetia</taxon>
        <taxon>Planctomycetales</taxon>
        <taxon>Planctomycetaceae</taxon>
        <taxon>Planctopirus</taxon>
    </lineage>
</organism>
<dbReference type="AlphaFoldDB" id="A0A1C3EFV9"/>
<dbReference type="GO" id="GO:0043565">
    <property type="term" value="F:sequence-specific DNA binding"/>
    <property type="evidence" value="ECO:0007669"/>
    <property type="project" value="InterPro"/>
</dbReference>
<dbReference type="GO" id="GO:0003700">
    <property type="term" value="F:DNA-binding transcription factor activity"/>
    <property type="evidence" value="ECO:0007669"/>
    <property type="project" value="InterPro"/>
</dbReference>
<feature type="domain" description="HTH cro/C1-type" evidence="6">
    <location>
        <begin position="251"/>
        <end position="274"/>
    </location>
</feature>
<dbReference type="Gene3D" id="1.10.10.60">
    <property type="entry name" value="Homeodomain-like"/>
    <property type="match status" value="2"/>
</dbReference>
<name>A0A1C3EFV9_9PLAN</name>
<dbReference type="PANTHER" id="PTHR46796">
    <property type="entry name" value="HTH-TYPE TRANSCRIPTIONAL ACTIVATOR RHAS-RELATED"/>
    <property type="match status" value="1"/>
</dbReference>
<keyword evidence="3" id="KW-0804">Transcription</keyword>
<sequence length="343" mass="38555">MPYGASHKIDFSHALQPPACPPNALQSSKMNPSPSPAPATSGLNQQPFSSHFMSKYVQPAVTDRDFRNVEYRLHNRRSVALYRCSRDFATPSTPKPDFMLRLHLNKFPAQHEVNYGGGWLKRMPDSYVLAPPHVDSRVRGNLQNHFTSLILVFPETELRQVAGELLDAEGKHLWQPPSKELHDTSISTLMRQLWESSCSSAPAESVLIEGTFISLVGRLLLSGQQKRLAIPKYESSASLITSKALNYMQDRLSEKLTLEEIAKAAGVSRSYLIRVFAQATGKSVHARLIELRIERAKQLLIQYGRNMTLDQVALACGFWDGTHLTRSFFEHVGVTPQQFRENS</sequence>
<evidence type="ECO:0000259" key="5">
    <source>
        <dbReference type="PROSITE" id="PS01124"/>
    </source>
</evidence>
<evidence type="ECO:0000259" key="6">
    <source>
        <dbReference type="PROSITE" id="PS50943"/>
    </source>
</evidence>
<dbReference type="SMART" id="SM00342">
    <property type="entry name" value="HTH_ARAC"/>
    <property type="match status" value="1"/>
</dbReference>
<dbReference type="InterPro" id="IPR018060">
    <property type="entry name" value="HTH_AraC"/>
</dbReference>
<proteinExistence type="predicted"/>
<dbReference type="Proteomes" id="UP000094828">
    <property type="component" value="Unassembled WGS sequence"/>
</dbReference>
<dbReference type="Pfam" id="PF12833">
    <property type="entry name" value="HTH_18"/>
    <property type="match status" value="1"/>
</dbReference>
<dbReference type="InterPro" id="IPR001387">
    <property type="entry name" value="Cro/C1-type_HTH"/>
</dbReference>
<comment type="caution">
    <text evidence="7">The sequence shown here is derived from an EMBL/GenBank/DDBJ whole genome shotgun (WGS) entry which is preliminary data.</text>
</comment>
<dbReference type="SUPFAM" id="SSF46689">
    <property type="entry name" value="Homeodomain-like"/>
    <property type="match status" value="2"/>
</dbReference>
<accession>A0A1C3EFV9</accession>
<evidence type="ECO:0000256" key="2">
    <source>
        <dbReference type="ARBA" id="ARBA00023125"/>
    </source>
</evidence>
<dbReference type="InterPro" id="IPR009057">
    <property type="entry name" value="Homeodomain-like_sf"/>
</dbReference>
<keyword evidence="2" id="KW-0238">DNA-binding</keyword>
<feature type="region of interest" description="Disordered" evidence="4">
    <location>
        <begin position="1"/>
        <end position="44"/>
    </location>
</feature>
<evidence type="ECO:0000313" key="8">
    <source>
        <dbReference type="Proteomes" id="UP000094828"/>
    </source>
</evidence>
<feature type="domain" description="HTH araC/xylS-type" evidence="5">
    <location>
        <begin position="242"/>
        <end position="342"/>
    </location>
</feature>
<keyword evidence="8" id="KW-1185">Reference proteome</keyword>
<dbReference type="STRING" id="1841610.A6X21_21635"/>
<evidence type="ECO:0000256" key="3">
    <source>
        <dbReference type="ARBA" id="ARBA00023163"/>
    </source>
</evidence>
<dbReference type="EMBL" id="LYDR01000071">
    <property type="protein sequence ID" value="ODA32118.1"/>
    <property type="molecule type" value="Genomic_DNA"/>
</dbReference>
<evidence type="ECO:0000313" key="7">
    <source>
        <dbReference type="EMBL" id="ODA32118.1"/>
    </source>
</evidence>
<reference evidence="7 8" key="1">
    <citation type="submission" date="2016-05" db="EMBL/GenBank/DDBJ databases">
        <title>Genomic and physiological characterization of Planctopirus sp. isolated from fresh water lake.</title>
        <authorList>
            <person name="Subhash Y."/>
            <person name="Ramana C."/>
        </authorList>
    </citation>
    <scope>NUCLEOTIDE SEQUENCE [LARGE SCALE GENOMIC DNA]</scope>
    <source>
        <strain evidence="7 8">JC280</strain>
    </source>
</reference>